<proteinExistence type="predicted"/>
<sequence length="62" mass="6755">MNQSFEQLNQGLEQYVTHANNQLLNMDSKSADVANNLVEAANEIGALVNDLSSTEYKKAAQA</sequence>
<evidence type="ECO:0000313" key="2">
    <source>
        <dbReference type="Proteomes" id="UP000031666"/>
    </source>
</evidence>
<dbReference type="EMBL" id="BBSC01000001">
    <property type="protein sequence ID" value="GAM73611.1"/>
    <property type="molecule type" value="Genomic_DNA"/>
</dbReference>
<evidence type="ECO:0000313" key="1">
    <source>
        <dbReference type="EMBL" id="GAM73611.1"/>
    </source>
</evidence>
<dbReference type="Proteomes" id="UP000031666">
    <property type="component" value="Unassembled WGS sequence"/>
</dbReference>
<gene>
    <name evidence="1" type="ORF">JCM19241_3066</name>
</gene>
<dbReference type="AlphaFoldDB" id="A0A0B8Q504"/>
<name>A0A0B8Q504_9VIBR</name>
<organism evidence="1 2">
    <name type="scientific">Vibrio ishigakensis</name>
    <dbReference type="NCBI Taxonomy" id="1481914"/>
    <lineage>
        <taxon>Bacteria</taxon>
        <taxon>Pseudomonadati</taxon>
        <taxon>Pseudomonadota</taxon>
        <taxon>Gammaproteobacteria</taxon>
        <taxon>Vibrionales</taxon>
        <taxon>Vibrionaceae</taxon>
        <taxon>Vibrio</taxon>
    </lineage>
</organism>
<comment type="caution">
    <text evidence="1">The sequence shown here is derived from an EMBL/GenBank/DDBJ whole genome shotgun (WGS) entry which is preliminary data.</text>
</comment>
<reference evidence="1 2" key="1">
    <citation type="submission" date="2015-01" db="EMBL/GenBank/DDBJ databases">
        <title>Vibrio sp. C94 JCM 19241 whole genome shotgun sequence.</title>
        <authorList>
            <person name="Sawabe T."/>
            <person name="Meirelles P."/>
            <person name="Feng G."/>
            <person name="Sayaka M."/>
            <person name="Hattori M."/>
            <person name="Ohkuma M."/>
        </authorList>
    </citation>
    <scope>NUCLEOTIDE SEQUENCE [LARGE SCALE GENOMIC DNA]</scope>
    <source>
        <strain evidence="2">JCM 19241</strain>
    </source>
</reference>
<protein>
    <submittedName>
        <fullName evidence="1">Uncharacterized protein</fullName>
    </submittedName>
</protein>
<reference evidence="1 2" key="2">
    <citation type="submission" date="2015-01" db="EMBL/GenBank/DDBJ databases">
        <authorList>
            <consortium name="NBRP consortium"/>
            <person name="Sawabe T."/>
            <person name="Meirelles P."/>
            <person name="Feng G."/>
            <person name="Sayaka M."/>
            <person name="Hattori M."/>
            <person name="Ohkuma M."/>
        </authorList>
    </citation>
    <scope>NUCLEOTIDE SEQUENCE [LARGE SCALE GENOMIC DNA]</scope>
    <source>
        <strain evidence="2">JCM 19241</strain>
    </source>
</reference>
<accession>A0A0B8Q504</accession>
<dbReference type="STRING" id="1481914.JCM19241_3066"/>